<accession>A0A1W2F3N9</accession>
<gene>
    <name evidence="5" type="ORF">SAMN05661093_05542</name>
</gene>
<dbReference type="PANTHER" id="PTHR43248">
    <property type="entry name" value="2-SUCCINYL-6-HYDROXY-2,4-CYCLOHEXADIENE-1-CARBOXYLATE SYNTHASE"/>
    <property type="match status" value="1"/>
</dbReference>
<dbReference type="RefSeq" id="WP_084429800.1">
    <property type="nucleotide sequence ID" value="NZ_FWXV01000004.1"/>
</dbReference>
<dbReference type="PANTHER" id="PTHR43248:SF29">
    <property type="entry name" value="TRIPEPTIDYL AMINOPEPTIDASE"/>
    <property type="match status" value="1"/>
</dbReference>
<keyword evidence="2" id="KW-0732">Signal</keyword>
<dbReference type="EMBL" id="FWXV01000004">
    <property type="protein sequence ID" value="SMD16553.1"/>
    <property type="molecule type" value="Genomic_DNA"/>
</dbReference>
<dbReference type="InterPro" id="IPR000073">
    <property type="entry name" value="AB_hydrolase_1"/>
</dbReference>
<sequence length="535" mass="56188">MPLSDDLGNVRRARGIGALGVTVLLALTACSSAVPGTPIAARATGPIGPVPPGLDRFYAQPLSWEACEDYATDFISESLYDDEDLRCAKLRVPLDYAKPDGRDITIGLLRKEASSTADRLGALVINPGGPGQSGMVAAAAVAGNSWDHPLSSRFDLVGFDPRGIGASEPAVQCLSDAEKDAERLEAPVPGNGPEAVAAVEKESKEYADKCVANTGADVLANIGTRDVAKDMDVLRSALGERKLNYVGFSYGTRIGTAYAEAFPGNVRAMVLDGAVDPTADRVASAIGQANGFKKAFDAFAADCVKEQTCPLGTDAAQAEAKLDAMLEPLKATPLTVGDRKLSYSDAVTAVAQFLYSEGEWTGLAKSLTELTKGKGESLLQFADIYLGRGPDGKYSNIHDAFTAVHCVDDPPVKDRAVVEEQARRIRDGVPKSSLNEDEDFVAALDECAFWPVPNTSQPHEPKVPGLPKVLVISSTGDPATPYESGVKLAKALGANLLTVEANSHTAFLGDSKCVNDAGAAYLVDLKLPAEGMKCS</sequence>
<dbReference type="Pfam" id="PF00561">
    <property type="entry name" value="Abhydrolase_1"/>
    <property type="match status" value="1"/>
</dbReference>
<evidence type="ECO:0000313" key="5">
    <source>
        <dbReference type="EMBL" id="SMD16553.1"/>
    </source>
</evidence>
<name>A0A1W2F3N9_KIBAR</name>
<keyword evidence="6" id="KW-1185">Reference proteome</keyword>
<dbReference type="InterPro" id="IPR051601">
    <property type="entry name" value="Serine_prot/Carboxylest_S33"/>
</dbReference>
<dbReference type="AlphaFoldDB" id="A0A1W2F3N9"/>
<evidence type="ECO:0000256" key="1">
    <source>
        <dbReference type="ARBA" id="ARBA00010088"/>
    </source>
</evidence>
<evidence type="ECO:0000259" key="4">
    <source>
        <dbReference type="Pfam" id="PF00561"/>
    </source>
</evidence>
<evidence type="ECO:0000313" key="6">
    <source>
        <dbReference type="Proteomes" id="UP000192674"/>
    </source>
</evidence>
<dbReference type="Gene3D" id="3.40.50.1820">
    <property type="entry name" value="alpha/beta hydrolase"/>
    <property type="match status" value="1"/>
</dbReference>
<dbReference type="Proteomes" id="UP000192674">
    <property type="component" value="Unassembled WGS sequence"/>
</dbReference>
<organism evidence="5 6">
    <name type="scientific">Kibdelosporangium aridum</name>
    <dbReference type="NCBI Taxonomy" id="2030"/>
    <lineage>
        <taxon>Bacteria</taxon>
        <taxon>Bacillati</taxon>
        <taxon>Actinomycetota</taxon>
        <taxon>Actinomycetes</taxon>
        <taxon>Pseudonocardiales</taxon>
        <taxon>Pseudonocardiaceae</taxon>
        <taxon>Kibdelosporangium</taxon>
    </lineage>
</organism>
<dbReference type="GO" id="GO:0016787">
    <property type="term" value="F:hydrolase activity"/>
    <property type="evidence" value="ECO:0007669"/>
    <property type="project" value="UniProtKB-KW"/>
</dbReference>
<proteinExistence type="inferred from homology"/>
<feature type="domain" description="AB hydrolase-1" evidence="4">
    <location>
        <begin position="122"/>
        <end position="508"/>
    </location>
</feature>
<evidence type="ECO:0000256" key="2">
    <source>
        <dbReference type="ARBA" id="ARBA00022729"/>
    </source>
</evidence>
<dbReference type="SUPFAM" id="SSF53474">
    <property type="entry name" value="alpha/beta-Hydrolases"/>
    <property type="match status" value="1"/>
</dbReference>
<keyword evidence="3 5" id="KW-0378">Hydrolase</keyword>
<reference evidence="5 6" key="1">
    <citation type="submission" date="2017-04" db="EMBL/GenBank/DDBJ databases">
        <authorList>
            <person name="Afonso C.L."/>
            <person name="Miller P.J."/>
            <person name="Scott M.A."/>
            <person name="Spackman E."/>
            <person name="Goraichik I."/>
            <person name="Dimitrov K.M."/>
            <person name="Suarez D.L."/>
            <person name="Swayne D.E."/>
        </authorList>
    </citation>
    <scope>NUCLEOTIDE SEQUENCE [LARGE SCALE GENOMIC DNA]</scope>
    <source>
        <strain evidence="5 6">DSM 43828</strain>
    </source>
</reference>
<evidence type="ECO:0000256" key="3">
    <source>
        <dbReference type="ARBA" id="ARBA00022801"/>
    </source>
</evidence>
<protein>
    <submittedName>
        <fullName evidence="5">Alpha/beta hydrolase fold</fullName>
    </submittedName>
</protein>
<comment type="similarity">
    <text evidence="1">Belongs to the peptidase S33 family.</text>
</comment>
<dbReference type="InterPro" id="IPR029058">
    <property type="entry name" value="AB_hydrolase_fold"/>
</dbReference>
<dbReference type="OrthoDB" id="3252468at2"/>